<accession>A0A809R8H5</accession>
<dbReference type="EMBL" id="AP021858">
    <property type="protein sequence ID" value="BBO23759.1"/>
    <property type="molecule type" value="Genomic_DNA"/>
</dbReference>
<gene>
    <name evidence="2" type="ORF">NPRO_13540</name>
</gene>
<dbReference type="InterPro" id="IPR056925">
    <property type="entry name" value="ParE-like"/>
</dbReference>
<dbReference type="InterPro" id="IPR035093">
    <property type="entry name" value="RelE/ParE_toxin_dom_sf"/>
</dbReference>
<proteinExistence type="predicted"/>
<dbReference type="KEGG" id="npy:NPRO_13540"/>
<dbReference type="Proteomes" id="UP000662873">
    <property type="component" value="Chromosome"/>
</dbReference>
<reference evidence="2" key="1">
    <citation type="journal article" name="DNA Res.">
        <title>The physiological potential of anammox bacteria as revealed by their core genome structure.</title>
        <authorList>
            <person name="Okubo T."/>
            <person name="Toyoda A."/>
            <person name="Fukuhara K."/>
            <person name="Uchiyama I."/>
            <person name="Harigaya Y."/>
            <person name="Kuroiwa M."/>
            <person name="Suzuki T."/>
            <person name="Murakami Y."/>
            <person name="Suwa Y."/>
            <person name="Takami H."/>
        </authorList>
    </citation>
    <scope>NUCLEOTIDE SEQUENCE</scope>
    <source>
        <strain evidence="2">317325-2</strain>
    </source>
</reference>
<evidence type="ECO:0000313" key="2">
    <source>
        <dbReference type="EMBL" id="BBO23759.1"/>
    </source>
</evidence>
<dbReference type="AlphaFoldDB" id="A0A809R8H5"/>
<sequence length="89" mass="10165">MKSVTTADFRKGFRALPADVRQQAKSAYRLWAADPKHPSLHFRRVHAVESVFSVRIGIHYRAVALVEGGVANWFWIGTHSDYDKLIRSL</sequence>
<dbReference type="Pfam" id="PF24732">
    <property type="entry name" value="ParE_like"/>
    <property type="match status" value="1"/>
</dbReference>
<feature type="domain" description="ParE-like toxin" evidence="1">
    <location>
        <begin position="19"/>
        <end position="84"/>
    </location>
</feature>
<dbReference type="SUPFAM" id="SSF143011">
    <property type="entry name" value="RelE-like"/>
    <property type="match status" value="1"/>
</dbReference>
<name>A0A809R8H5_9BACT</name>
<evidence type="ECO:0000313" key="3">
    <source>
        <dbReference type="Proteomes" id="UP000662873"/>
    </source>
</evidence>
<protein>
    <recommendedName>
        <fullName evidence="1">ParE-like toxin domain-containing protein</fullName>
    </recommendedName>
</protein>
<organism evidence="2 3">
    <name type="scientific">Candidatus Nitrosymbiomonas proteolyticus</name>
    <dbReference type="NCBI Taxonomy" id="2608984"/>
    <lineage>
        <taxon>Bacteria</taxon>
        <taxon>Bacillati</taxon>
        <taxon>Armatimonadota</taxon>
        <taxon>Armatimonadota incertae sedis</taxon>
        <taxon>Candidatus Nitrosymbiomonas</taxon>
    </lineage>
</organism>
<evidence type="ECO:0000259" key="1">
    <source>
        <dbReference type="Pfam" id="PF24732"/>
    </source>
</evidence>